<keyword evidence="2" id="KW-1185">Reference proteome</keyword>
<proteinExistence type="predicted"/>
<dbReference type="Proteomes" id="UP001431783">
    <property type="component" value="Unassembled WGS sequence"/>
</dbReference>
<gene>
    <name evidence="1" type="ORF">WA026_013263</name>
</gene>
<evidence type="ECO:0000313" key="2">
    <source>
        <dbReference type="Proteomes" id="UP001431783"/>
    </source>
</evidence>
<evidence type="ECO:0000313" key="1">
    <source>
        <dbReference type="EMBL" id="KAK9880929.1"/>
    </source>
</evidence>
<dbReference type="AlphaFoldDB" id="A0AAW1UJR2"/>
<comment type="caution">
    <text evidence="1">The sequence shown here is derived from an EMBL/GenBank/DDBJ whole genome shotgun (WGS) entry which is preliminary data.</text>
</comment>
<protein>
    <submittedName>
        <fullName evidence="1">Uncharacterized protein</fullName>
    </submittedName>
</protein>
<accession>A0AAW1UJR2</accession>
<name>A0AAW1UJR2_9CUCU</name>
<dbReference type="EMBL" id="JARQZJ010000066">
    <property type="protein sequence ID" value="KAK9880929.1"/>
    <property type="molecule type" value="Genomic_DNA"/>
</dbReference>
<reference evidence="1 2" key="1">
    <citation type="submission" date="2023-03" db="EMBL/GenBank/DDBJ databases">
        <title>Genome insight into feeding habits of ladybird beetles.</title>
        <authorList>
            <person name="Li H.-S."/>
            <person name="Huang Y.-H."/>
            <person name="Pang H."/>
        </authorList>
    </citation>
    <scope>NUCLEOTIDE SEQUENCE [LARGE SCALE GENOMIC DNA]</scope>
    <source>
        <strain evidence="1">SYSU_2023b</strain>
        <tissue evidence="1">Whole body</tissue>
    </source>
</reference>
<sequence>MEMSPTNCGWTNVDGKLEPTWFVGNQLPEAYQDIDVTPDIFGDTFESEARDDEEVQVVEEVETNFEEEFSEDED</sequence>
<organism evidence="1 2">
    <name type="scientific">Henosepilachna vigintioctopunctata</name>
    <dbReference type="NCBI Taxonomy" id="420089"/>
    <lineage>
        <taxon>Eukaryota</taxon>
        <taxon>Metazoa</taxon>
        <taxon>Ecdysozoa</taxon>
        <taxon>Arthropoda</taxon>
        <taxon>Hexapoda</taxon>
        <taxon>Insecta</taxon>
        <taxon>Pterygota</taxon>
        <taxon>Neoptera</taxon>
        <taxon>Endopterygota</taxon>
        <taxon>Coleoptera</taxon>
        <taxon>Polyphaga</taxon>
        <taxon>Cucujiformia</taxon>
        <taxon>Coccinelloidea</taxon>
        <taxon>Coccinellidae</taxon>
        <taxon>Epilachninae</taxon>
        <taxon>Epilachnini</taxon>
        <taxon>Henosepilachna</taxon>
    </lineage>
</organism>